<feature type="region of interest" description="Disordered" evidence="3">
    <location>
        <begin position="631"/>
        <end position="650"/>
    </location>
</feature>
<dbReference type="PANTHER" id="PTHR10627:SF76">
    <property type="entry name" value="KH DOMAIN-CONTAINING PROTEIN YLL032C"/>
    <property type="match status" value="1"/>
</dbReference>
<feature type="compositionally biased region" description="Polar residues" evidence="3">
    <location>
        <begin position="215"/>
        <end position="226"/>
    </location>
</feature>
<evidence type="ECO:0000259" key="4">
    <source>
        <dbReference type="SMART" id="SM00322"/>
    </source>
</evidence>
<dbReference type="STRING" id="308745.A0A0F8TYG9"/>
<feature type="region of interest" description="Disordered" evidence="3">
    <location>
        <begin position="296"/>
        <end position="352"/>
    </location>
</feature>
<keyword evidence="1" id="KW-0677">Repeat</keyword>
<feature type="compositionally biased region" description="Low complexity" evidence="3">
    <location>
        <begin position="65"/>
        <end position="79"/>
    </location>
</feature>
<feature type="region of interest" description="Disordered" evidence="3">
    <location>
        <begin position="35"/>
        <end position="111"/>
    </location>
</feature>
<evidence type="ECO:0000256" key="3">
    <source>
        <dbReference type="SAM" id="MobiDB-lite"/>
    </source>
</evidence>
<feature type="compositionally biased region" description="Polar residues" evidence="3">
    <location>
        <begin position="88"/>
        <end position="111"/>
    </location>
</feature>
<dbReference type="CDD" id="cd22453">
    <property type="entry name" value="KH-I_MUG60_like"/>
    <property type="match status" value="1"/>
</dbReference>
<evidence type="ECO:0000313" key="6">
    <source>
        <dbReference type="Proteomes" id="UP000034291"/>
    </source>
</evidence>
<dbReference type="InterPro" id="IPR004088">
    <property type="entry name" value="KH_dom_type_1"/>
</dbReference>
<feature type="region of interest" description="Disordered" evidence="3">
    <location>
        <begin position="378"/>
        <end position="460"/>
    </location>
</feature>
<dbReference type="GO" id="GO:0005737">
    <property type="term" value="C:cytoplasm"/>
    <property type="evidence" value="ECO:0007669"/>
    <property type="project" value="TreeGrafter"/>
</dbReference>
<keyword evidence="6" id="KW-1185">Reference proteome</keyword>
<feature type="region of interest" description="Disordered" evidence="3">
    <location>
        <begin position="182"/>
        <end position="260"/>
    </location>
</feature>
<dbReference type="GO" id="GO:0003729">
    <property type="term" value="F:mRNA binding"/>
    <property type="evidence" value="ECO:0007669"/>
    <property type="project" value="TreeGrafter"/>
</dbReference>
<dbReference type="OrthoDB" id="271862at2759"/>
<organism evidence="5 6">
    <name type="scientific">Aspergillus rambellii</name>
    <dbReference type="NCBI Taxonomy" id="308745"/>
    <lineage>
        <taxon>Eukaryota</taxon>
        <taxon>Fungi</taxon>
        <taxon>Dikarya</taxon>
        <taxon>Ascomycota</taxon>
        <taxon>Pezizomycotina</taxon>
        <taxon>Eurotiomycetes</taxon>
        <taxon>Eurotiomycetidae</taxon>
        <taxon>Eurotiales</taxon>
        <taxon>Aspergillaceae</taxon>
        <taxon>Aspergillus</taxon>
        <taxon>Aspergillus subgen. Nidulantes</taxon>
    </lineage>
</organism>
<feature type="compositionally biased region" description="Basic and acidic residues" evidence="3">
    <location>
        <begin position="234"/>
        <end position="256"/>
    </location>
</feature>
<dbReference type="InterPro" id="IPR036612">
    <property type="entry name" value="KH_dom_type_1_sf"/>
</dbReference>
<accession>A0A0F8TYG9</accession>
<name>A0A0F8TYG9_9EURO</name>
<dbReference type="Proteomes" id="UP000034291">
    <property type="component" value="Unassembled WGS sequence"/>
</dbReference>
<dbReference type="SUPFAM" id="SSF54791">
    <property type="entry name" value="Eukaryotic type KH-domain (KH-domain type I)"/>
    <property type="match status" value="3"/>
</dbReference>
<sequence length="1874" mass="209725">MAATQLPTSRVTARLPAAEEMQEYEKILKISEEIFSGTHPRLKVPQQFVRKVAPRNPPASATAQSKAGGRPGSSPKPSSQPAVLTAKYTGSQSTNIGNGPPSTAASSRLITKPTSEIDPIFLTKSDDLVRAELQLQRQRVERVLRDQLEQKRLESKQKVSLQDANPDFDVSDVLAKALEIVKPSPSLDVSRAGAPSDSFDENSFYSSRAPDSPPQGDQQKPSTARPSNPEELSAEIRGERYSDELQRLEALNKPESDQEVQVTYPVAGHRILSHHRQAHHGEGIPTHKVHEVRQQADAMEEPEYSPPAPGVAPMERVDGYESHTANPTPAKRRISDRGHYPRRSMSPADNVRVVRNHITSPAAPQPSRVSPLAIAKVPSVHQTQDSHSEYDPERQRSPAMPPQPLVSRKRRRIQDESDRSRPPPYRTQGAGSTKPFIKEEPVSPPPFADTPPSYRARAPQERPVYIDIASPRYTPVMERREPALRTSTYELDSYDETHGEAGIHRAVSRLSTRRPMRDEQDLRRVASLHQARQPEYVREYIDQHSPHSTRPGPYTIVERPPQERARYYNELPVAHATRRYVPAPDSPVSPQVHETYYEEEPATRLMAPPPRRIVVDEHGNQYYETISAPRVQAMPPPSSRIPRTEVYEEPPQIRHASVRAASVLEDPYGGRRYVQEVPTQGVYRRVTDYARPVPGERRHYAAPFEAREPFPRSSSVQVHEYTTRRGPYMEEAELPRERIVRVPSVRPPTTRYDEPREVIQRVEESVHPGGRDMSVYMDEETRRPREYIERPVYVTTRPLAPGERYYESGEPERVPFEFSSILSTARPSFLFLSFSPPSLSFVRHFCHPDSVRLSPLDSLKGLEIRFDPGMHKISNFTGQARHGWERMTPTFGMSRPHSEMASHSLRRPHGAPPPMTPPTGVDPTVNLSFNVPFSSTLAGPEADDVLHASPGALQRWSFPEGTPEGTPVHQLPVHTSNIEALRRLCRQITESSNGRAEAVITSSEPKIVPSLQRRPQGLATNVCITGDGETVRKLRAKILNETPILLRCATVDVDMHLVVDGTTKGVRPSVLEHLDTLAAYTGTDIFLLSPKLRDTDSAVVSSYGYASDNGLDQRFRVSIYGDMESTEHAKTRVLIMIDQILKRHVDAIKLELTMHTLVCGRTRKNIKLIEAATGTAIYFPPPFPRIFGYTPPGAHRRSEDEVYITGEAQDQITRAKQKLRELVMGVKIYVKDVMVNSNKIDNILLDRLDKVRKVMEMNGSYVLFPQLGSQRGLVRIQGTEVLHVERTVREIMALAGQFYSASWWIIVPDPSPGAARTPSPVDIRTMLSDICTHSGAEVSFDNLTFTINGSDDAVKAAMMVINQIPFVQRSQYQMRVKIELANEHKEFVSGKKNGKINKIMGQSNVQIIFDGFNEYNFYIDVCGNQYESTKNGLDLVEQEMPASISFHVPDQYHKRIIGIGGQHIQRIMKKYSVFVKFSNAMDRGGMGKEDDDIKVDNVICRTPARNAQSLDLVKQEIMDMVEKVDAEYVSERVVINRLYHRELLARISEIDELEKKWNCKIEFPSTELASDVVTISGPEYQVPQAVDALLGMVPESHELLFQSSPELREFFHGADFRQDVCAKLKEQYEVDTTVDISKESPVPEGGTASPTFGPEDRVVLGYTRNNAGGLKDAIDFLISRLVAHGLDATTVKGAIPRPKSDSFEESLPFFDSKLLQHAPTPIATDSPTRPSFTDETSERGSIFERLRKPGSISSFSSFIGRKNHSASPASFFKHASSNASKASLVSMESRDSGYRNPWNDSGVNLAEDDLPVLGSSHSHNSSNGWPARFDTKFPFGTAPGDMTPKHDLRASFDSGRPSTSNSTSGYPAPIGPPR</sequence>
<feature type="domain" description="K Homology" evidence="4">
    <location>
        <begin position="1440"/>
        <end position="1522"/>
    </location>
</feature>
<feature type="region of interest" description="Disordered" evidence="3">
    <location>
        <begin position="148"/>
        <end position="167"/>
    </location>
</feature>
<keyword evidence="2" id="KW-0694">RNA-binding</keyword>
<dbReference type="InterPro" id="IPR056553">
    <property type="entry name" value="KH_Mug60-KHD4"/>
</dbReference>
<dbReference type="Pfam" id="PF00013">
    <property type="entry name" value="KH_1"/>
    <property type="match status" value="2"/>
</dbReference>
<gene>
    <name evidence="5" type="ORF">ARAM_004555</name>
</gene>
<feature type="compositionally biased region" description="Polar residues" evidence="3">
    <location>
        <begin position="1856"/>
        <end position="1865"/>
    </location>
</feature>
<feature type="region of interest" description="Disordered" evidence="3">
    <location>
        <begin position="1834"/>
        <end position="1874"/>
    </location>
</feature>
<comment type="caution">
    <text evidence="5">The sequence shown here is derived from an EMBL/GenBank/DDBJ whole genome shotgun (WGS) entry which is preliminary data.</text>
</comment>
<reference evidence="5 6" key="1">
    <citation type="submission" date="2015-02" db="EMBL/GenBank/DDBJ databases">
        <title>Draft Genome Sequences of Two Closely-Related Aflatoxigenic Aspergillus Species Obtained from the Cote d'Ivoire.</title>
        <authorList>
            <person name="Moore G.G."/>
            <person name="Beltz S.B."/>
            <person name="Mack B.M."/>
        </authorList>
    </citation>
    <scope>NUCLEOTIDE SEQUENCE [LARGE SCALE GENOMIC DNA]</scope>
    <source>
        <strain evidence="5 6">SRRC1468</strain>
    </source>
</reference>
<evidence type="ECO:0000256" key="1">
    <source>
        <dbReference type="ARBA" id="ARBA00022737"/>
    </source>
</evidence>
<feature type="compositionally biased region" description="Basic and acidic residues" evidence="3">
    <location>
        <begin position="148"/>
        <end position="157"/>
    </location>
</feature>
<evidence type="ECO:0000256" key="2">
    <source>
        <dbReference type="PROSITE-ProRule" id="PRU00117"/>
    </source>
</evidence>
<feature type="region of interest" description="Disordered" evidence="3">
    <location>
        <begin position="1719"/>
        <end position="1740"/>
    </location>
</feature>
<dbReference type="InterPro" id="IPR004087">
    <property type="entry name" value="KH_dom"/>
</dbReference>
<dbReference type="PANTHER" id="PTHR10627">
    <property type="entry name" value="SCP160"/>
    <property type="match status" value="1"/>
</dbReference>
<feature type="compositionally biased region" description="Basic and acidic residues" evidence="3">
    <location>
        <begin position="384"/>
        <end position="396"/>
    </location>
</feature>
<protein>
    <recommendedName>
        <fullName evidence="4">K Homology domain-containing protein</fullName>
    </recommendedName>
</protein>
<feature type="compositionally biased region" description="Polar residues" evidence="3">
    <location>
        <begin position="1723"/>
        <end position="1734"/>
    </location>
</feature>
<dbReference type="PROSITE" id="PS50084">
    <property type="entry name" value="KH_TYPE_1"/>
    <property type="match status" value="1"/>
</dbReference>
<dbReference type="Pfam" id="PF24563">
    <property type="entry name" value="KH_Mug60-KHD4"/>
    <property type="match status" value="1"/>
</dbReference>
<feature type="domain" description="K Homology" evidence="4">
    <location>
        <begin position="1142"/>
        <end position="1224"/>
    </location>
</feature>
<evidence type="ECO:0000313" key="5">
    <source>
        <dbReference type="EMBL" id="KKK12564.1"/>
    </source>
</evidence>
<dbReference type="SMART" id="SM00322">
    <property type="entry name" value="KH"/>
    <property type="match status" value="3"/>
</dbReference>
<dbReference type="Gene3D" id="3.30.1370.10">
    <property type="entry name" value="K Homology domain, type 1"/>
    <property type="match status" value="3"/>
</dbReference>
<proteinExistence type="predicted"/>
<feature type="domain" description="K Homology" evidence="4">
    <location>
        <begin position="1527"/>
        <end position="1594"/>
    </location>
</feature>
<dbReference type="EMBL" id="JZBS01004024">
    <property type="protein sequence ID" value="KKK12564.1"/>
    <property type="molecule type" value="Genomic_DNA"/>
</dbReference>